<dbReference type="Pfam" id="PF22936">
    <property type="entry name" value="Pol_BBD"/>
    <property type="match status" value="1"/>
</dbReference>
<feature type="compositionally biased region" description="Basic and acidic residues" evidence="1">
    <location>
        <begin position="91"/>
        <end position="100"/>
    </location>
</feature>
<evidence type="ECO:0000313" key="3">
    <source>
        <dbReference type="Proteomes" id="UP000504610"/>
    </source>
</evidence>
<feature type="region of interest" description="Disordered" evidence="1">
    <location>
        <begin position="38"/>
        <end position="100"/>
    </location>
</feature>
<reference evidence="4" key="2">
    <citation type="submission" date="2025-08" db="UniProtKB">
        <authorList>
            <consortium name="RefSeq"/>
        </authorList>
    </citation>
    <scope>IDENTIFICATION</scope>
    <source>
        <tissue evidence="4">Leaf</tissue>
    </source>
</reference>
<accession>A0A9W3DEA1</accession>
<name>A0A9W3DEA1_RAPSA</name>
<dbReference type="InterPro" id="IPR054722">
    <property type="entry name" value="PolX-like_BBD"/>
</dbReference>
<dbReference type="Proteomes" id="UP000504610">
    <property type="component" value="Chromosome 3"/>
</dbReference>
<reference evidence="3" key="1">
    <citation type="journal article" date="2019" name="Database">
        <title>The radish genome database (RadishGD): an integrated information resource for radish genomics.</title>
        <authorList>
            <person name="Yu H.J."/>
            <person name="Baek S."/>
            <person name="Lee Y.J."/>
            <person name="Cho A."/>
            <person name="Mun J.H."/>
        </authorList>
    </citation>
    <scope>NUCLEOTIDE SEQUENCE [LARGE SCALE GENOMIC DNA]</scope>
    <source>
        <strain evidence="3">cv. WK10039</strain>
    </source>
</reference>
<protein>
    <submittedName>
        <fullName evidence="4">Uncharacterized protein LOC130509919</fullName>
    </submittedName>
</protein>
<evidence type="ECO:0000256" key="1">
    <source>
        <dbReference type="SAM" id="MobiDB-lite"/>
    </source>
</evidence>
<dbReference type="GeneID" id="130509919"/>
<dbReference type="KEGG" id="rsz:130509919"/>
<feature type="domain" description="Retrovirus-related Pol polyprotein from transposon TNT 1-94-like beta-barrel" evidence="2">
    <location>
        <begin position="110"/>
        <end position="190"/>
    </location>
</feature>
<dbReference type="OrthoDB" id="1113347at2759"/>
<evidence type="ECO:0000259" key="2">
    <source>
        <dbReference type="Pfam" id="PF22936"/>
    </source>
</evidence>
<gene>
    <name evidence="4" type="primary">LOC130509919</name>
</gene>
<keyword evidence="3" id="KW-1185">Reference proteome</keyword>
<dbReference type="AlphaFoldDB" id="A0A9W3DEA1"/>
<organism evidence="3 4">
    <name type="scientific">Raphanus sativus</name>
    <name type="common">Radish</name>
    <name type="synonym">Raphanus raphanistrum var. sativus</name>
    <dbReference type="NCBI Taxonomy" id="3726"/>
    <lineage>
        <taxon>Eukaryota</taxon>
        <taxon>Viridiplantae</taxon>
        <taxon>Streptophyta</taxon>
        <taxon>Embryophyta</taxon>
        <taxon>Tracheophyta</taxon>
        <taxon>Spermatophyta</taxon>
        <taxon>Magnoliopsida</taxon>
        <taxon>eudicotyledons</taxon>
        <taxon>Gunneridae</taxon>
        <taxon>Pentapetalae</taxon>
        <taxon>rosids</taxon>
        <taxon>malvids</taxon>
        <taxon>Brassicales</taxon>
        <taxon>Brassicaceae</taxon>
        <taxon>Brassiceae</taxon>
        <taxon>Raphanus</taxon>
    </lineage>
</organism>
<proteinExistence type="predicted"/>
<sequence length="235" mass="25936">MTDINTVDDYAGKLSGLASRAVALGEIMEESKMAFKERIKEETQDEDQSKLMFVKNDAQGRGGQNNSRGRGRGYGGRGRGRGRGRSNGSDGHNKGGEASDKTRRTTLSIWYLDNGANNHMTGKREFFSNLDESIKGKVVFGDGSNVEVVGKGSITFNGKTGERRSLKDIYYIPSLKHNIISLGQATKNGCEVKMKGDLLILSDPCGRLLVQFSRSPNRLYKTPMEIEYPECLQIQ</sequence>
<evidence type="ECO:0000313" key="4">
    <source>
        <dbReference type="RefSeq" id="XP_056862212.1"/>
    </source>
</evidence>
<dbReference type="RefSeq" id="XP_056862212.1">
    <property type="nucleotide sequence ID" value="XM_057006232.1"/>
</dbReference>